<feature type="domain" description="Aldehyde dehydrogenase" evidence="2">
    <location>
        <begin position="17"/>
        <end position="424"/>
    </location>
</feature>
<name>A0A2K4MJB7_9NEIS</name>
<dbReference type="InterPro" id="IPR050740">
    <property type="entry name" value="Aldehyde_DH_Superfamily"/>
</dbReference>
<protein>
    <submittedName>
        <fullName evidence="3">Aldehyde dehydrogenase (NADP(+))</fullName>
    </submittedName>
</protein>
<keyword evidence="4" id="KW-1185">Reference proteome</keyword>
<dbReference type="Proteomes" id="UP000236416">
    <property type="component" value="Unassembled WGS sequence"/>
</dbReference>
<evidence type="ECO:0000313" key="4">
    <source>
        <dbReference type="Proteomes" id="UP000236416"/>
    </source>
</evidence>
<proteinExistence type="predicted"/>
<dbReference type="InterPro" id="IPR016161">
    <property type="entry name" value="Ald_DH/histidinol_DH"/>
</dbReference>
<dbReference type="Gene3D" id="3.40.605.10">
    <property type="entry name" value="Aldehyde Dehydrogenase, Chain A, domain 1"/>
    <property type="match status" value="1"/>
</dbReference>
<accession>A0A2K4MJB7</accession>
<dbReference type="InterPro" id="IPR015590">
    <property type="entry name" value="Aldehyde_DH_dom"/>
</dbReference>
<dbReference type="PANTHER" id="PTHR43353:SF3">
    <property type="entry name" value="ALDEHYDE DEHYDROGENASE-RELATED"/>
    <property type="match status" value="1"/>
</dbReference>
<dbReference type="EMBL" id="PPTF01000085">
    <property type="protein sequence ID" value="POA97089.1"/>
    <property type="molecule type" value="Genomic_DNA"/>
</dbReference>
<dbReference type="Gene3D" id="3.40.309.10">
    <property type="entry name" value="Aldehyde Dehydrogenase, Chain A, domain 2"/>
    <property type="match status" value="1"/>
</dbReference>
<sequence>MEIRGEMLIGRASVYGQSGTLRAIDPASGEKLEPAFGCGGASEVERACRLAREAATAFRASSGETRARLLEAIAAGLQAQGGALQERAARETGLSPARLIMERGRAAGQLRQFALAARQGLDAGPRLEPGQPGRLPPKPDLRARHIAIGPVAVFGASNFPLAFSVAGGDTAAALAAGCPVVVKAHPAHPGVSELTGRIIQQAVAECGLPEGVFSLLIGDGNDIGLKLAAHPAIEAVAFTGSRAGGLALLRAAAQRPKPIPVFAEMGSINPVLLLPHALADRAEDIAAGWVDAVALNAGQFCTRPSLLLALKGESLTRLQRSAALKAASKPAETMLTPGMHSNYHQALQRLRSLPGVAELATGLPSPGPHAAQLTLFETDGATFLAAPELAEEVFGPCGLIVACRDLAELFEIVASLDGQLTATLQLDEADLPLARELLPLLEARAGRILANSFPNWVEVSPAMVHGGPFPACTDSRSTSVGIGAMTRFLRPVCYQNMPAPLLPPALQDA</sequence>
<keyword evidence="1" id="KW-0560">Oxidoreductase</keyword>
<dbReference type="InterPro" id="IPR016163">
    <property type="entry name" value="Ald_DH_C"/>
</dbReference>
<reference evidence="3 4" key="1">
    <citation type="submission" date="2018-01" db="EMBL/GenBank/DDBJ databases">
        <title>Genomic Sequence of Chromobacterium MWU13-2610 from wild cranberry bogs within the Cape Cod National Seashore.</title>
        <authorList>
            <person name="O'Hara-Hanley K."/>
            <person name="Soby S."/>
            <person name="Harrison A."/>
        </authorList>
    </citation>
    <scope>NUCLEOTIDE SEQUENCE [LARGE SCALE GENOMIC DNA]</scope>
    <source>
        <strain evidence="3 4">MWU13-2610</strain>
    </source>
</reference>
<dbReference type="InterPro" id="IPR044151">
    <property type="entry name" value="ALDH_KGSADH"/>
</dbReference>
<gene>
    <name evidence="3" type="ORF">C2134_18960</name>
</gene>
<evidence type="ECO:0000313" key="3">
    <source>
        <dbReference type="EMBL" id="POA97089.1"/>
    </source>
</evidence>
<evidence type="ECO:0000256" key="1">
    <source>
        <dbReference type="ARBA" id="ARBA00023002"/>
    </source>
</evidence>
<dbReference type="PANTHER" id="PTHR43353">
    <property type="entry name" value="SUCCINATE-SEMIALDEHYDE DEHYDROGENASE, MITOCHONDRIAL"/>
    <property type="match status" value="1"/>
</dbReference>
<dbReference type="SUPFAM" id="SSF53720">
    <property type="entry name" value="ALDH-like"/>
    <property type="match status" value="1"/>
</dbReference>
<dbReference type="AlphaFoldDB" id="A0A2K4MJB7"/>
<dbReference type="CDD" id="cd07129">
    <property type="entry name" value="ALDH_KGSADH"/>
    <property type="match status" value="1"/>
</dbReference>
<dbReference type="InterPro" id="IPR016162">
    <property type="entry name" value="Ald_DH_N"/>
</dbReference>
<evidence type="ECO:0000259" key="2">
    <source>
        <dbReference type="Pfam" id="PF00171"/>
    </source>
</evidence>
<dbReference type="GO" id="GO:0016620">
    <property type="term" value="F:oxidoreductase activity, acting on the aldehyde or oxo group of donors, NAD or NADP as acceptor"/>
    <property type="evidence" value="ECO:0007669"/>
    <property type="project" value="InterPro"/>
</dbReference>
<dbReference type="Pfam" id="PF00171">
    <property type="entry name" value="Aldedh"/>
    <property type="match status" value="1"/>
</dbReference>
<organism evidence="3 4">
    <name type="scientific">Chromobacterium sinusclupearum</name>
    <dbReference type="NCBI Taxonomy" id="2077146"/>
    <lineage>
        <taxon>Bacteria</taxon>
        <taxon>Pseudomonadati</taxon>
        <taxon>Pseudomonadota</taxon>
        <taxon>Betaproteobacteria</taxon>
        <taxon>Neisseriales</taxon>
        <taxon>Chromobacteriaceae</taxon>
        <taxon>Chromobacterium</taxon>
    </lineage>
</organism>
<comment type="caution">
    <text evidence="3">The sequence shown here is derived from an EMBL/GenBank/DDBJ whole genome shotgun (WGS) entry which is preliminary data.</text>
</comment>